<proteinExistence type="predicted"/>
<dbReference type="InterPro" id="IPR006869">
    <property type="entry name" value="DUF547"/>
</dbReference>
<sequence>MFKQLLLITFTFCSLFSHAKINELPKEFSDFSLNRDIKISYEDLDNLLEMTVIDMGMSDRSSRKSQSSIGTRMKSHKNNDTALEANRFYFEGVTKSEIKDGFHKIRVSLEKVPSEVSLNDLSLDEQLAYWLNLYNTAIVEKLIEHYPVRDTEDLLFGDDSILNEEFLTVAGYKLSLNDIQHKIVFEKFGQKKPIVMYGFYQGNIGSPNLRNEAYKGSKVYHQLVENGEEFVNSNRGMQIKRKDRLYVSKYYEQTESLFSDFESDLREHLADYAEGQMKSDVKYAKRFKIDIEDWNITDLYGTDRDYGGSASTNPAAMLNAVVSNSAAPLGPEGSGAGIGAVNVNHITDSIMMRTMDFGRFSPEMLEKIKKLNLKRQDNSGTVEIKDIDSNN</sequence>
<accession>A0A3A3EN22</accession>
<organism evidence="3 4">
    <name type="scientific">Pseudoalteromonas gelatinilytica</name>
    <dbReference type="NCBI Taxonomy" id="1703256"/>
    <lineage>
        <taxon>Bacteria</taxon>
        <taxon>Pseudomonadati</taxon>
        <taxon>Pseudomonadota</taxon>
        <taxon>Gammaproteobacteria</taxon>
        <taxon>Alteromonadales</taxon>
        <taxon>Pseudoalteromonadaceae</taxon>
        <taxon>Pseudoalteromonas</taxon>
    </lineage>
</organism>
<comment type="caution">
    <text evidence="3">The sequence shown here is derived from an EMBL/GenBank/DDBJ whole genome shotgun (WGS) entry which is preliminary data.</text>
</comment>
<reference evidence="3 4" key="1">
    <citation type="submission" date="2018-09" db="EMBL/GenBank/DDBJ databases">
        <title>Identification of marine bacteria producing industrial enzymes.</title>
        <authorList>
            <person name="Cheng T.H."/>
            <person name="Saidin J."/>
            <person name="Muhd D.D."/>
            <person name="Isa M.N.M."/>
            <person name="Bakar M.F.A."/>
            <person name="Ismail N."/>
        </authorList>
    </citation>
    <scope>NUCLEOTIDE SEQUENCE [LARGE SCALE GENOMIC DNA]</scope>
    <source>
        <strain evidence="3 4">MNAD 1.6</strain>
    </source>
</reference>
<dbReference type="RefSeq" id="WP_119853307.1">
    <property type="nucleotide sequence ID" value="NZ_QYSE01000003.1"/>
</dbReference>
<dbReference type="AlphaFoldDB" id="A0A3A3EN22"/>
<gene>
    <name evidence="3" type="ORF">D4741_12980</name>
</gene>
<evidence type="ECO:0000313" key="4">
    <source>
        <dbReference type="Proteomes" id="UP000265938"/>
    </source>
</evidence>
<dbReference type="Proteomes" id="UP000265938">
    <property type="component" value="Unassembled WGS sequence"/>
</dbReference>
<evidence type="ECO:0000313" key="3">
    <source>
        <dbReference type="EMBL" id="RJF34308.1"/>
    </source>
</evidence>
<dbReference type="EMBL" id="QYSE01000003">
    <property type="protein sequence ID" value="RJF34308.1"/>
    <property type="molecule type" value="Genomic_DNA"/>
</dbReference>
<dbReference type="Pfam" id="PF04784">
    <property type="entry name" value="DUF547"/>
    <property type="match status" value="1"/>
</dbReference>
<name>A0A3A3EN22_9GAMM</name>
<evidence type="ECO:0000256" key="1">
    <source>
        <dbReference type="SAM" id="SignalP"/>
    </source>
</evidence>
<protein>
    <submittedName>
        <fullName evidence="3">DUF547 domain-containing protein</fullName>
    </submittedName>
</protein>
<feature type="domain" description="DUF547" evidence="2">
    <location>
        <begin position="119"/>
        <end position="231"/>
    </location>
</feature>
<feature type="signal peptide" evidence="1">
    <location>
        <begin position="1"/>
        <end position="19"/>
    </location>
</feature>
<keyword evidence="1" id="KW-0732">Signal</keyword>
<evidence type="ECO:0000259" key="2">
    <source>
        <dbReference type="Pfam" id="PF04784"/>
    </source>
</evidence>
<feature type="chain" id="PRO_5017283647" evidence="1">
    <location>
        <begin position="20"/>
        <end position="391"/>
    </location>
</feature>